<sequence>MFKDKSDNKRFEVIYKEDNISGCKILVDKETGVHYLFSWTGYVGGITPLLDQNGKPIVSPINK</sequence>
<evidence type="ECO:0000313" key="3">
    <source>
        <dbReference type="Proteomes" id="UP000481872"/>
    </source>
</evidence>
<dbReference type="RefSeq" id="WP_061994376.1">
    <property type="nucleotide sequence ID" value="NZ_JAAGPU010000019.1"/>
</dbReference>
<dbReference type="Pfam" id="PF20037">
    <property type="entry name" value="DUF6440"/>
    <property type="match status" value="1"/>
</dbReference>
<protein>
    <recommendedName>
        <fullName evidence="1">DUF6440 domain-containing protein</fullName>
    </recommendedName>
</protein>
<comment type="caution">
    <text evidence="2">The sequence shown here is derived from an EMBL/GenBank/DDBJ whole genome shotgun (WGS) entry which is preliminary data.</text>
</comment>
<name>A0A6M0H4Y4_9CLOT</name>
<dbReference type="EMBL" id="JAAGPU010000019">
    <property type="protein sequence ID" value="NEU05378.1"/>
    <property type="molecule type" value="Genomic_DNA"/>
</dbReference>
<proteinExistence type="predicted"/>
<gene>
    <name evidence="2" type="ORF">G3M99_11035</name>
</gene>
<feature type="domain" description="DUF6440" evidence="1">
    <location>
        <begin position="10"/>
        <end position="59"/>
    </location>
</feature>
<dbReference type="InterPro" id="IPR045515">
    <property type="entry name" value="DUF6440"/>
</dbReference>
<keyword evidence="3" id="KW-1185">Reference proteome</keyword>
<reference evidence="2 3" key="1">
    <citation type="submission" date="2020-02" db="EMBL/GenBank/DDBJ databases">
        <title>Genome assembly of a novel Clostridium senegalense strain.</title>
        <authorList>
            <person name="Gupta T.B."/>
            <person name="Jauregui R."/>
            <person name="Maclean P."/>
            <person name="Nawarathana A."/>
            <person name="Brightwell G."/>
        </authorList>
    </citation>
    <scope>NUCLEOTIDE SEQUENCE [LARGE SCALE GENOMIC DNA]</scope>
    <source>
        <strain evidence="2 3">AGRFS4</strain>
    </source>
</reference>
<organism evidence="2 3">
    <name type="scientific">Clostridium senegalense</name>
    <dbReference type="NCBI Taxonomy" id="1465809"/>
    <lineage>
        <taxon>Bacteria</taxon>
        <taxon>Bacillati</taxon>
        <taxon>Bacillota</taxon>
        <taxon>Clostridia</taxon>
        <taxon>Eubacteriales</taxon>
        <taxon>Clostridiaceae</taxon>
        <taxon>Clostridium</taxon>
    </lineage>
</organism>
<dbReference type="Proteomes" id="UP000481872">
    <property type="component" value="Unassembled WGS sequence"/>
</dbReference>
<accession>A0A6M0H4Y4</accession>
<dbReference type="AlphaFoldDB" id="A0A6M0H4Y4"/>
<evidence type="ECO:0000313" key="2">
    <source>
        <dbReference type="EMBL" id="NEU05378.1"/>
    </source>
</evidence>
<evidence type="ECO:0000259" key="1">
    <source>
        <dbReference type="Pfam" id="PF20037"/>
    </source>
</evidence>